<sequence length="288" mass="32607">MPTECVSHTTPHLVNGGAVENSPNCSNSKERVSLPRAPIELGRQKVRPLLCGSKCKFLKGLPLNATLHSLPKQILDHSHYGQEGLFMDEIGPRQAKVQSCDCRCKPMRPSNLFLQMILLNVDHRDLSSRQLIVTVNNRTQSMHFPPRLEGCASQERGCIRERVESYAFANTDFYTGEELLFTIHFGWRNDCLVKSNQTMNLSAMNLDCLSSPPHNSNSLSQICNYLALQELNNQDFLFILSYLFRFSTFICLKNISYKILTPLLEDGAVNVQLVDHDVRSCLVPKKNH</sequence>
<dbReference type="GeneID" id="36340726"/>
<protein>
    <submittedName>
        <fullName evidence="1">Uncharacterized protein</fullName>
    </submittedName>
</protein>
<name>W6UGR0_ECHGR</name>
<comment type="caution">
    <text evidence="1">The sequence shown here is derived from an EMBL/GenBank/DDBJ whole genome shotgun (WGS) entry which is preliminary data.</text>
</comment>
<dbReference type="CTD" id="36340726"/>
<accession>W6UGR0</accession>
<dbReference type="Proteomes" id="UP000019149">
    <property type="component" value="Unassembled WGS sequence"/>
</dbReference>
<keyword evidence="2" id="KW-1185">Reference proteome</keyword>
<dbReference type="KEGG" id="egl:EGR_05011"/>
<dbReference type="RefSeq" id="XP_024351354.1">
    <property type="nucleotide sequence ID" value="XM_024494260.1"/>
</dbReference>
<gene>
    <name evidence="1" type="ORF">EGR_05011</name>
</gene>
<evidence type="ECO:0000313" key="1">
    <source>
        <dbReference type="EMBL" id="EUB60158.1"/>
    </source>
</evidence>
<organism evidence="1 2">
    <name type="scientific">Echinococcus granulosus</name>
    <name type="common">Hydatid tapeworm</name>
    <dbReference type="NCBI Taxonomy" id="6210"/>
    <lineage>
        <taxon>Eukaryota</taxon>
        <taxon>Metazoa</taxon>
        <taxon>Spiralia</taxon>
        <taxon>Lophotrochozoa</taxon>
        <taxon>Platyhelminthes</taxon>
        <taxon>Cestoda</taxon>
        <taxon>Eucestoda</taxon>
        <taxon>Cyclophyllidea</taxon>
        <taxon>Taeniidae</taxon>
        <taxon>Echinococcus</taxon>
        <taxon>Echinococcus granulosus group</taxon>
    </lineage>
</organism>
<evidence type="ECO:0000313" key="2">
    <source>
        <dbReference type="Proteomes" id="UP000019149"/>
    </source>
</evidence>
<reference evidence="1 2" key="1">
    <citation type="journal article" date="2013" name="Nat. Genet.">
        <title>The genome of the hydatid tapeworm Echinococcus granulosus.</title>
        <authorList>
            <person name="Zheng H."/>
            <person name="Zhang W."/>
            <person name="Zhang L."/>
            <person name="Zhang Z."/>
            <person name="Li J."/>
            <person name="Lu G."/>
            <person name="Zhu Y."/>
            <person name="Wang Y."/>
            <person name="Huang Y."/>
            <person name="Liu J."/>
            <person name="Kang H."/>
            <person name="Chen J."/>
            <person name="Wang L."/>
            <person name="Chen A."/>
            <person name="Yu S."/>
            <person name="Gao Z."/>
            <person name="Jin L."/>
            <person name="Gu W."/>
            <person name="Wang Z."/>
            <person name="Zhao L."/>
            <person name="Shi B."/>
            <person name="Wen H."/>
            <person name="Lin R."/>
            <person name="Jones M.K."/>
            <person name="Brejova B."/>
            <person name="Vinar T."/>
            <person name="Zhao G."/>
            <person name="McManus D.P."/>
            <person name="Chen Z."/>
            <person name="Zhou Y."/>
            <person name="Wang S."/>
        </authorList>
    </citation>
    <scope>NUCLEOTIDE SEQUENCE [LARGE SCALE GENOMIC DNA]</scope>
</reference>
<dbReference type="EMBL" id="APAU02000034">
    <property type="protein sequence ID" value="EUB60158.1"/>
    <property type="molecule type" value="Genomic_DNA"/>
</dbReference>
<proteinExistence type="predicted"/>
<dbReference type="AlphaFoldDB" id="W6UGR0"/>